<gene>
    <name evidence="4" type="primary">LOC109132684</name>
</gene>
<protein>
    <submittedName>
        <fullName evidence="4">F-box/kelch-repeat protein At3g06240-like</fullName>
    </submittedName>
</protein>
<dbReference type="CDD" id="cd22157">
    <property type="entry name" value="F-box_AtFBW1-like"/>
    <property type="match status" value="1"/>
</dbReference>
<reference evidence="3" key="1">
    <citation type="journal article" date="2014" name="Nat. Commun.">
        <title>The emerging biofuel crop Camelina sativa retains a highly undifferentiated hexaploid genome structure.</title>
        <authorList>
            <person name="Kagale S."/>
            <person name="Koh C."/>
            <person name="Nixon J."/>
            <person name="Bollina V."/>
            <person name="Clarke W.E."/>
            <person name="Tuteja R."/>
            <person name="Spillane C."/>
            <person name="Robinson S.J."/>
            <person name="Links M.G."/>
            <person name="Clarke C."/>
            <person name="Higgins E.E."/>
            <person name="Huebert T."/>
            <person name="Sharpe A.G."/>
            <person name="Parkin I.A."/>
        </authorList>
    </citation>
    <scope>NUCLEOTIDE SEQUENCE [LARGE SCALE GENOMIC DNA]</scope>
    <source>
        <strain evidence="3">cv. DH55</strain>
    </source>
</reference>
<dbReference type="SMART" id="SM00256">
    <property type="entry name" value="FBOX"/>
    <property type="match status" value="1"/>
</dbReference>
<evidence type="ECO:0000313" key="4">
    <source>
        <dbReference type="RefSeq" id="XP_019100245.1"/>
    </source>
</evidence>
<proteinExistence type="predicted"/>
<name>A0ABM1RMK7_CAMSA</name>
<dbReference type="Pfam" id="PF00646">
    <property type="entry name" value="F-box"/>
    <property type="match status" value="1"/>
</dbReference>
<evidence type="ECO:0000256" key="1">
    <source>
        <dbReference type="SAM" id="MobiDB-lite"/>
    </source>
</evidence>
<keyword evidence="3" id="KW-1185">Reference proteome</keyword>
<feature type="domain" description="F-box" evidence="2">
    <location>
        <begin position="28"/>
        <end position="68"/>
    </location>
</feature>
<evidence type="ECO:0000259" key="2">
    <source>
        <dbReference type="SMART" id="SM00256"/>
    </source>
</evidence>
<dbReference type="InterPro" id="IPR001810">
    <property type="entry name" value="F-box_dom"/>
</dbReference>
<dbReference type="SUPFAM" id="SSF81383">
    <property type="entry name" value="F-box domain"/>
    <property type="match status" value="1"/>
</dbReference>
<dbReference type="PANTHER" id="PTHR31672">
    <property type="entry name" value="BNACNNG10540D PROTEIN"/>
    <property type="match status" value="1"/>
</dbReference>
<dbReference type="Proteomes" id="UP000694864">
    <property type="component" value="Chromosome 1"/>
</dbReference>
<dbReference type="Gene3D" id="1.20.1280.50">
    <property type="match status" value="1"/>
</dbReference>
<evidence type="ECO:0000313" key="3">
    <source>
        <dbReference type="Proteomes" id="UP000694864"/>
    </source>
</evidence>
<reference evidence="4" key="2">
    <citation type="submission" date="2025-08" db="UniProtKB">
        <authorList>
            <consortium name="RefSeq"/>
        </authorList>
    </citation>
    <scope>IDENTIFICATION</scope>
    <source>
        <tissue evidence="4">Leaf</tissue>
    </source>
</reference>
<dbReference type="InterPro" id="IPR036047">
    <property type="entry name" value="F-box-like_dom_sf"/>
</dbReference>
<feature type="region of interest" description="Disordered" evidence="1">
    <location>
        <begin position="1"/>
        <end position="22"/>
    </location>
</feature>
<dbReference type="RefSeq" id="XP_019100245.1">
    <property type="nucleotide sequence ID" value="XM_019244700.1"/>
</dbReference>
<dbReference type="PANTHER" id="PTHR31672:SF13">
    <property type="entry name" value="F-BOX PROTEIN CPR30-LIKE"/>
    <property type="match status" value="1"/>
</dbReference>
<dbReference type="InterPro" id="IPR050796">
    <property type="entry name" value="SCF_F-box_component"/>
</dbReference>
<dbReference type="GeneID" id="109132684"/>
<accession>A0ABM1RMK7</accession>
<sequence>MEAAKRVDEDGGEEETKEDKASRESLVLPLDIITEIILRLPAKSIGRFRCVSKLFYSLSSDQGFVKSHLERTNHRKIIVSTYNLFSLDVDSIGDGCEGGGGGTRELVAAVELNYPLKDDMKKVSRHECRRNWVTIIGSSNGLVCIGIGIESYPRKDCVFLFNPTTGDSKG</sequence>
<organism evidence="3 4">
    <name type="scientific">Camelina sativa</name>
    <name type="common">False flax</name>
    <name type="synonym">Myagrum sativum</name>
    <dbReference type="NCBI Taxonomy" id="90675"/>
    <lineage>
        <taxon>Eukaryota</taxon>
        <taxon>Viridiplantae</taxon>
        <taxon>Streptophyta</taxon>
        <taxon>Embryophyta</taxon>
        <taxon>Tracheophyta</taxon>
        <taxon>Spermatophyta</taxon>
        <taxon>Magnoliopsida</taxon>
        <taxon>eudicotyledons</taxon>
        <taxon>Gunneridae</taxon>
        <taxon>Pentapetalae</taxon>
        <taxon>rosids</taxon>
        <taxon>malvids</taxon>
        <taxon>Brassicales</taxon>
        <taxon>Brassicaceae</taxon>
        <taxon>Camelineae</taxon>
        <taxon>Camelina</taxon>
    </lineage>
</organism>